<evidence type="ECO:0008006" key="3">
    <source>
        <dbReference type="Google" id="ProtNLM"/>
    </source>
</evidence>
<evidence type="ECO:0000313" key="1">
    <source>
        <dbReference type="EMBL" id="GFE65516.1"/>
    </source>
</evidence>
<name>A0A6N6JH17_9RHOB</name>
<sequence>MGQMDTHARTRHAKTGIVFYSRSGYSKRVAQRLADMLNGTLIEIDAPAYKRPILGYLHAGFDSVRQVCKLPPQTFTPLSDYDRVILCGPVWTSYPATPLRALLRSDPSLPDAVALCLTSGGHSHFQAAVDAGTADLGRAFSAVASFPNEFEGTETEHRILERFINDLGNAERSMIAN</sequence>
<accession>A0A6N6JH17</accession>
<reference evidence="1 2" key="1">
    <citation type="submission" date="2019-12" db="EMBL/GenBank/DDBJ databases">
        <title>Litoreibacter badius sp. nov., a novel bacteriochlorophyll a-containing bacterium in the genus Litoreibacter.</title>
        <authorList>
            <person name="Kanamuro M."/>
            <person name="Takabe Y."/>
            <person name="Mori K."/>
            <person name="Takaichi S."/>
            <person name="Hanada S."/>
        </authorList>
    </citation>
    <scope>NUCLEOTIDE SEQUENCE [LARGE SCALE GENOMIC DNA]</scope>
    <source>
        <strain evidence="1 2">K6</strain>
    </source>
</reference>
<dbReference type="EMBL" id="BLJE01000002">
    <property type="protein sequence ID" value="GFE65516.1"/>
    <property type="molecule type" value="Genomic_DNA"/>
</dbReference>
<dbReference type="AlphaFoldDB" id="A0A6N6JH17"/>
<comment type="caution">
    <text evidence="1">The sequence shown here is derived from an EMBL/GenBank/DDBJ whole genome shotgun (WGS) entry which is preliminary data.</text>
</comment>
<dbReference type="Proteomes" id="UP000436822">
    <property type="component" value="Unassembled WGS sequence"/>
</dbReference>
<dbReference type="Gene3D" id="3.40.50.360">
    <property type="match status" value="1"/>
</dbReference>
<proteinExistence type="predicted"/>
<dbReference type="SUPFAM" id="SSF52218">
    <property type="entry name" value="Flavoproteins"/>
    <property type="match status" value="1"/>
</dbReference>
<gene>
    <name evidence="1" type="ORF">KIN_25900</name>
</gene>
<evidence type="ECO:0000313" key="2">
    <source>
        <dbReference type="Proteomes" id="UP000436822"/>
    </source>
</evidence>
<keyword evidence="2" id="KW-1185">Reference proteome</keyword>
<dbReference type="InterPro" id="IPR029039">
    <property type="entry name" value="Flavoprotein-like_sf"/>
</dbReference>
<organism evidence="1 2">
    <name type="scientific">Litoreibacter roseus</name>
    <dbReference type="NCBI Taxonomy" id="2601869"/>
    <lineage>
        <taxon>Bacteria</taxon>
        <taxon>Pseudomonadati</taxon>
        <taxon>Pseudomonadota</taxon>
        <taxon>Alphaproteobacteria</taxon>
        <taxon>Rhodobacterales</taxon>
        <taxon>Roseobacteraceae</taxon>
        <taxon>Litoreibacter</taxon>
    </lineage>
</organism>
<protein>
    <recommendedName>
        <fullName evidence="3">Flavodoxin</fullName>
    </recommendedName>
</protein>